<protein>
    <submittedName>
        <fullName evidence="1">Uncharacterized protein</fullName>
    </submittedName>
</protein>
<accession>A0A3M2L2S7</accession>
<organism evidence="1 2">
    <name type="scientific">Streptomyces triticirhizae</name>
    <dbReference type="NCBI Taxonomy" id="2483353"/>
    <lineage>
        <taxon>Bacteria</taxon>
        <taxon>Bacillati</taxon>
        <taxon>Actinomycetota</taxon>
        <taxon>Actinomycetes</taxon>
        <taxon>Kitasatosporales</taxon>
        <taxon>Streptomycetaceae</taxon>
        <taxon>Streptomyces</taxon>
    </lineage>
</organism>
<gene>
    <name evidence="1" type="ORF">EBN88_25485</name>
</gene>
<sequence length="98" mass="10628">MASPRADWADARSACAEIRSIQRAISHPLCGLKFGPIGVQRVGAQGVAVLQLCQIVRHAFELPAKRVRRKPRPVQHRALGGEATDLPQCLADIIGELL</sequence>
<evidence type="ECO:0000313" key="1">
    <source>
        <dbReference type="EMBL" id="RMI32002.1"/>
    </source>
</evidence>
<comment type="caution">
    <text evidence="1">The sequence shown here is derived from an EMBL/GenBank/DDBJ whole genome shotgun (WGS) entry which is preliminary data.</text>
</comment>
<keyword evidence="2" id="KW-1185">Reference proteome</keyword>
<proteinExistence type="predicted"/>
<evidence type="ECO:0000313" key="2">
    <source>
        <dbReference type="Proteomes" id="UP000278673"/>
    </source>
</evidence>
<dbReference type="AlphaFoldDB" id="A0A3M2L2S7"/>
<reference evidence="1 2" key="1">
    <citation type="submission" date="2018-10" db="EMBL/GenBank/DDBJ databases">
        <title>Isolation, diversity and antifungal activity of actinobacteria from wheat.</title>
        <authorList>
            <person name="Han C."/>
        </authorList>
    </citation>
    <scope>NUCLEOTIDE SEQUENCE [LARGE SCALE GENOMIC DNA]</scope>
    <source>
        <strain evidence="1 2">NEAU-YY642</strain>
    </source>
</reference>
<dbReference type="EMBL" id="RFFJ01000210">
    <property type="protein sequence ID" value="RMI32002.1"/>
    <property type="molecule type" value="Genomic_DNA"/>
</dbReference>
<dbReference type="Proteomes" id="UP000278673">
    <property type="component" value="Unassembled WGS sequence"/>
</dbReference>
<name>A0A3M2L2S7_9ACTN</name>